<dbReference type="PRINTS" id="PR00039">
    <property type="entry name" value="HTHLYSR"/>
</dbReference>
<dbReference type="Pfam" id="PF00126">
    <property type="entry name" value="HTH_1"/>
    <property type="match status" value="1"/>
</dbReference>
<dbReference type="SUPFAM" id="SSF46785">
    <property type="entry name" value="Winged helix' DNA-binding domain"/>
    <property type="match status" value="1"/>
</dbReference>
<evidence type="ECO:0000256" key="3">
    <source>
        <dbReference type="ARBA" id="ARBA00023125"/>
    </source>
</evidence>
<dbReference type="InterPro" id="IPR005119">
    <property type="entry name" value="LysR_subst-bd"/>
</dbReference>
<dbReference type="Gene3D" id="1.10.10.10">
    <property type="entry name" value="Winged helix-like DNA-binding domain superfamily/Winged helix DNA-binding domain"/>
    <property type="match status" value="1"/>
</dbReference>
<dbReference type="SUPFAM" id="SSF53850">
    <property type="entry name" value="Periplasmic binding protein-like II"/>
    <property type="match status" value="1"/>
</dbReference>
<evidence type="ECO:0000313" key="6">
    <source>
        <dbReference type="EMBL" id="SEK44843.1"/>
    </source>
</evidence>
<reference evidence="6 7" key="1">
    <citation type="submission" date="2016-10" db="EMBL/GenBank/DDBJ databases">
        <authorList>
            <person name="de Groot N.N."/>
        </authorList>
    </citation>
    <scope>NUCLEOTIDE SEQUENCE [LARGE SCALE GENOMIC DNA]</scope>
    <source>
        <strain evidence="6 7">DSM 21039</strain>
    </source>
</reference>
<organism evidence="6 7">
    <name type="scientific">Chitinophaga rupis</name>
    <dbReference type="NCBI Taxonomy" id="573321"/>
    <lineage>
        <taxon>Bacteria</taxon>
        <taxon>Pseudomonadati</taxon>
        <taxon>Bacteroidota</taxon>
        <taxon>Chitinophagia</taxon>
        <taxon>Chitinophagales</taxon>
        <taxon>Chitinophagaceae</taxon>
        <taxon>Chitinophaga</taxon>
    </lineage>
</organism>
<dbReference type="Pfam" id="PF03466">
    <property type="entry name" value="LysR_substrate"/>
    <property type="match status" value="1"/>
</dbReference>
<dbReference type="Gene3D" id="3.40.190.290">
    <property type="match status" value="1"/>
</dbReference>
<dbReference type="STRING" id="573321.SAMN04488505_101219"/>
<dbReference type="GO" id="GO:0000976">
    <property type="term" value="F:transcription cis-regulatory region binding"/>
    <property type="evidence" value="ECO:0007669"/>
    <property type="project" value="TreeGrafter"/>
</dbReference>
<dbReference type="Proteomes" id="UP000198984">
    <property type="component" value="Unassembled WGS sequence"/>
</dbReference>
<evidence type="ECO:0000313" key="7">
    <source>
        <dbReference type="Proteomes" id="UP000198984"/>
    </source>
</evidence>
<keyword evidence="4" id="KW-0804">Transcription</keyword>
<evidence type="ECO:0000256" key="1">
    <source>
        <dbReference type="ARBA" id="ARBA00009437"/>
    </source>
</evidence>
<comment type="similarity">
    <text evidence="1">Belongs to the LysR transcriptional regulatory family.</text>
</comment>
<feature type="domain" description="HTH lysR-type" evidence="5">
    <location>
        <begin position="2"/>
        <end position="59"/>
    </location>
</feature>
<name>A0A1H7H361_9BACT</name>
<accession>A0A1H7H361</accession>
<dbReference type="AlphaFoldDB" id="A0A1H7H361"/>
<keyword evidence="3 6" id="KW-0238">DNA-binding</keyword>
<keyword evidence="2" id="KW-0805">Transcription regulation</keyword>
<proteinExistence type="inferred from homology"/>
<keyword evidence="7" id="KW-1185">Reference proteome</keyword>
<evidence type="ECO:0000256" key="4">
    <source>
        <dbReference type="ARBA" id="ARBA00023163"/>
    </source>
</evidence>
<dbReference type="PANTHER" id="PTHR30126:SF39">
    <property type="entry name" value="HTH-TYPE TRANSCRIPTIONAL REGULATOR CYSL"/>
    <property type="match status" value="1"/>
</dbReference>
<evidence type="ECO:0000259" key="5">
    <source>
        <dbReference type="PROSITE" id="PS50931"/>
    </source>
</evidence>
<dbReference type="PROSITE" id="PS50931">
    <property type="entry name" value="HTH_LYSR"/>
    <property type="match status" value="1"/>
</dbReference>
<dbReference type="EMBL" id="FOBB01000001">
    <property type="protein sequence ID" value="SEK44843.1"/>
    <property type="molecule type" value="Genomic_DNA"/>
</dbReference>
<dbReference type="PANTHER" id="PTHR30126">
    <property type="entry name" value="HTH-TYPE TRANSCRIPTIONAL REGULATOR"/>
    <property type="match status" value="1"/>
</dbReference>
<dbReference type="InterPro" id="IPR036390">
    <property type="entry name" value="WH_DNA-bd_sf"/>
</dbReference>
<sequence>MINFEWYRTFKAIYQTGTLTGAAQELLISQPNVSQHLSSLESYIGQQLFERKPRKMVPTDYGKLFYTQIIEAVEKLENVETHFRHDCLSKRLPLTSIGAPKEFFNAMLAPHISQLPAPIVAEFGVTKDLVPRLTKGELHFLISTKQLELPNIIYEPAMHEKFLLVANAGLNAMEFEQHLDNGELDKAEEWLLMQNWFAYSSDLMIIRRFWLENFRKRPSVKPQFIIPDFDAIISSLVHGEGVSIIADYLVKDLLAQGPLKELWPGIATTGNTLYLAYDKTKVTTTQLDMMRYWLQLSVLTIA</sequence>
<evidence type="ECO:0000256" key="2">
    <source>
        <dbReference type="ARBA" id="ARBA00023015"/>
    </source>
</evidence>
<dbReference type="GO" id="GO:0003700">
    <property type="term" value="F:DNA-binding transcription factor activity"/>
    <property type="evidence" value="ECO:0007669"/>
    <property type="project" value="InterPro"/>
</dbReference>
<dbReference type="OrthoDB" id="646694at2"/>
<gene>
    <name evidence="6" type="ORF">SAMN04488505_101219</name>
</gene>
<dbReference type="RefSeq" id="WP_089906304.1">
    <property type="nucleotide sequence ID" value="NZ_FOBB01000001.1"/>
</dbReference>
<dbReference type="InterPro" id="IPR036388">
    <property type="entry name" value="WH-like_DNA-bd_sf"/>
</dbReference>
<protein>
    <submittedName>
        <fullName evidence="6">DNA-binding transcriptional regulator, LysR family</fullName>
    </submittedName>
</protein>
<dbReference type="InterPro" id="IPR000847">
    <property type="entry name" value="LysR_HTH_N"/>
</dbReference>